<reference evidence="3 4" key="1">
    <citation type="submission" date="2016-03" db="EMBL/GenBank/DDBJ databases">
        <title>Choanephora cucurbitarum.</title>
        <authorList>
            <person name="Min B."/>
            <person name="Park H."/>
            <person name="Park J.-H."/>
            <person name="Shin H.-D."/>
            <person name="Choi I.-G."/>
        </authorList>
    </citation>
    <scope>NUCLEOTIDE SEQUENCE [LARGE SCALE GENOMIC DNA]</scope>
    <source>
        <strain evidence="3 4">KUS-F28377</strain>
    </source>
</reference>
<sequence length="330" mass="39193">MINLLPNELLWNVFGHLSYQDLDKLSEVEPVSATVLYFIQQHYNFHYKTNSLLGLYEAITPTERHLKETKHEFANKILQLICTQVDKLPKFEHRNKFTELLDIVQQFVVNRILADDLKAGLEHDYANLCLEVRSLYLHTPSIRVLHDPKYRRRSTKHPLAPFLPRDYTYIWRQHCTKPMQDRTKHTRFALFFGSLFDLTSLYLESNLDGSFEECAREALVSGNVEDLLIMCIAAYRPVDVEGMRMMVTHAGEQLRHYLETLDNWVTTDPTPQQEFRMQQQQQQPLFEGDDERHTGPPEWLIPDRYRVAEDTILRLKLMNHLYQKGWRWFQ</sequence>
<evidence type="ECO:0000313" key="3">
    <source>
        <dbReference type="EMBL" id="OBZ91923.1"/>
    </source>
</evidence>
<gene>
    <name evidence="3" type="ORF">A0J61_00004</name>
</gene>
<proteinExistence type="predicted"/>
<feature type="region of interest" description="Disordered" evidence="1">
    <location>
        <begin position="272"/>
        <end position="293"/>
    </location>
</feature>
<evidence type="ECO:0000313" key="4">
    <source>
        <dbReference type="Proteomes" id="UP000093000"/>
    </source>
</evidence>
<dbReference type="InParanoid" id="A0A1C7NS32"/>
<keyword evidence="4" id="KW-1185">Reference proteome</keyword>
<dbReference type="Proteomes" id="UP000093000">
    <property type="component" value="Unassembled WGS sequence"/>
</dbReference>
<evidence type="ECO:0000256" key="1">
    <source>
        <dbReference type="SAM" id="MobiDB-lite"/>
    </source>
</evidence>
<dbReference type="AlphaFoldDB" id="A0A1C7NS32"/>
<dbReference type="PROSITE" id="PS50181">
    <property type="entry name" value="FBOX"/>
    <property type="match status" value="1"/>
</dbReference>
<dbReference type="InterPro" id="IPR001810">
    <property type="entry name" value="F-box_dom"/>
</dbReference>
<feature type="domain" description="F-box" evidence="2">
    <location>
        <begin position="1"/>
        <end position="28"/>
    </location>
</feature>
<accession>A0A1C7NS32</accession>
<organism evidence="3 4">
    <name type="scientific">Choanephora cucurbitarum</name>
    <dbReference type="NCBI Taxonomy" id="101091"/>
    <lineage>
        <taxon>Eukaryota</taxon>
        <taxon>Fungi</taxon>
        <taxon>Fungi incertae sedis</taxon>
        <taxon>Mucoromycota</taxon>
        <taxon>Mucoromycotina</taxon>
        <taxon>Mucoromycetes</taxon>
        <taxon>Mucorales</taxon>
        <taxon>Mucorineae</taxon>
        <taxon>Choanephoraceae</taxon>
        <taxon>Choanephoroideae</taxon>
        <taxon>Choanephora</taxon>
    </lineage>
</organism>
<feature type="compositionally biased region" description="Low complexity" evidence="1">
    <location>
        <begin position="272"/>
        <end position="283"/>
    </location>
</feature>
<protein>
    <recommendedName>
        <fullName evidence="2">F-box domain-containing protein</fullName>
    </recommendedName>
</protein>
<name>A0A1C7NS32_9FUNG</name>
<evidence type="ECO:0000259" key="2">
    <source>
        <dbReference type="PROSITE" id="PS50181"/>
    </source>
</evidence>
<comment type="caution">
    <text evidence="3">The sequence shown here is derived from an EMBL/GenBank/DDBJ whole genome shotgun (WGS) entry which is preliminary data.</text>
</comment>
<dbReference type="EMBL" id="LUGH01000001">
    <property type="protein sequence ID" value="OBZ91923.1"/>
    <property type="molecule type" value="Genomic_DNA"/>
</dbReference>
<dbReference type="OrthoDB" id="2284562at2759"/>